<dbReference type="InterPro" id="IPR041492">
    <property type="entry name" value="HAD_2"/>
</dbReference>
<dbReference type="EMBL" id="NGJX01000003">
    <property type="protein sequence ID" value="RSU03779.1"/>
    <property type="molecule type" value="Genomic_DNA"/>
</dbReference>
<dbReference type="InterPro" id="IPR052550">
    <property type="entry name" value="Pyrimidine_5'-ntase_YjjG"/>
</dbReference>
<dbReference type="SFLD" id="SFLDG01129">
    <property type="entry name" value="C1.5:_HAD__Beta-PGM__Phosphata"/>
    <property type="match status" value="1"/>
</dbReference>
<comment type="caution">
    <text evidence="1">The sequence shown here is derived from an EMBL/GenBank/DDBJ whole genome shotgun (WGS) entry which is preliminary data.</text>
</comment>
<dbReference type="Proteomes" id="UP000288197">
    <property type="component" value="Unassembled WGS sequence"/>
</dbReference>
<dbReference type="SFLD" id="SFLDS00003">
    <property type="entry name" value="Haloacid_Dehalogenase"/>
    <property type="match status" value="1"/>
</dbReference>
<gene>
    <name evidence="1" type="ORF">CBF32_03670</name>
</gene>
<dbReference type="OrthoDB" id="9802350at2"/>
<evidence type="ECO:0000313" key="1">
    <source>
        <dbReference type="EMBL" id="RSU03779.1"/>
    </source>
</evidence>
<dbReference type="NCBIfam" id="TIGR02254">
    <property type="entry name" value="YjjG_YfnB"/>
    <property type="match status" value="1"/>
</dbReference>
<dbReference type="Gene3D" id="3.40.50.1000">
    <property type="entry name" value="HAD superfamily/HAD-like"/>
    <property type="match status" value="1"/>
</dbReference>
<dbReference type="PANTHER" id="PTHR47478:SF1">
    <property type="entry name" value="PYRIMIDINE 5'-NUCLEOTIDASE YJJG"/>
    <property type="match status" value="1"/>
</dbReference>
<dbReference type="RefSeq" id="WP_114289148.1">
    <property type="nucleotide sequence ID" value="NZ_JAFLWK010000012.1"/>
</dbReference>
<dbReference type="GO" id="GO:0008253">
    <property type="term" value="F:5'-nucleotidase activity"/>
    <property type="evidence" value="ECO:0007669"/>
    <property type="project" value="InterPro"/>
</dbReference>
<dbReference type="AlphaFoldDB" id="A0A369AZ64"/>
<dbReference type="SUPFAM" id="SSF56784">
    <property type="entry name" value="HAD-like"/>
    <property type="match status" value="1"/>
</dbReference>
<dbReference type="Pfam" id="PF13419">
    <property type="entry name" value="HAD_2"/>
    <property type="match status" value="1"/>
</dbReference>
<dbReference type="NCBIfam" id="TIGR01549">
    <property type="entry name" value="HAD-SF-IA-v1"/>
    <property type="match status" value="1"/>
</dbReference>
<dbReference type="SFLD" id="SFLDG01135">
    <property type="entry name" value="C1.5.6:_HAD__Beta-PGM__Phospha"/>
    <property type="match status" value="1"/>
</dbReference>
<evidence type="ECO:0000313" key="2">
    <source>
        <dbReference type="Proteomes" id="UP000288197"/>
    </source>
</evidence>
<dbReference type="InterPro" id="IPR023214">
    <property type="entry name" value="HAD_sf"/>
</dbReference>
<proteinExistence type="predicted"/>
<dbReference type="GeneID" id="63145954"/>
<dbReference type="PANTHER" id="PTHR47478">
    <property type="match status" value="1"/>
</dbReference>
<dbReference type="InterPro" id="IPR023198">
    <property type="entry name" value="PGP-like_dom2"/>
</dbReference>
<dbReference type="Gene3D" id="1.10.150.240">
    <property type="entry name" value="Putative phosphatase, domain 2"/>
    <property type="match status" value="1"/>
</dbReference>
<dbReference type="InterPro" id="IPR006439">
    <property type="entry name" value="HAD-SF_hydro_IA"/>
</dbReference>
<dbReference type="PRINTS" id="PR00413">
    <property type="entry name" value="HADHALOGNASE"/>
</dbReference>
<protein>
    <submittedName>
        <fullName evidence="1">Noncanonical pyrimidine nucleotidase, YjjG family</fullName>
    </submittedName>
</protein>
<name>A0A369AZ64_9ENTE</name>
<sequence length="229" mass="26412">MKKYNYLIFDLDNTLLDFSQSELHALRAVFTKYGVIFNDETFAVYKEINHDLWTKLEEGRVKKETVLNTRFSNFFATQGVQVDGAVADNEFRSLLESRNDLIPDGTELLRKLKAAGYKIFAGTNGVGRTQRERLKNADMTQFFDELYISEEVGFEKPDVRFFETIFTKETIKNLDEVLMIGDSLTSDIRGANRVGIDSIWLNNNFDGVINDKPTYEVTELKEIINLFKI</sequence>
<organism evidence="1 2">
    <name type="scientific">Vagococcus fluvialis</name>
    <dbReference type="NCBI Taxonomy" id="2738"/>
    <lineage>
        <taxon>Bacteria</taxon>
        <taxon>Bacillati</taxon>
        <taxon>Bacillota</taxon>
        <taxon>Bacilli</taxon>
        <taxon>Lactobacillales</taxon>
        <taxon>Enterococcaceae</taxon>
        <taxon>Vagococcus</taxon>
    </lineage>
</organism>
<accession>A0A369AZ64</accession>
<dbReference type="InterPro" id="IPR011951">
    <property type="entry name" value="HAD-SF_hydro_IA_YjjG/PynA"/>
</dbReference>
<reference evidence="1 2" key="1">
    <citation type="submission" date="2017-05" db="EMBL/GenBank/DDBJ databases">
        <title>Vagococcus spp. assemblies.</title>
        <authorList>
            <person name="Gulvik C.A."/>
        </authorList>
    </citation>
    <scope>NUCLEOTIDE SEQUENCE [LARGE SCALE GENOMIC DNA]</scope>
    <source>
        <strain evidence="1 2">NCFB 2497</strain>
    </source>
</reference>
<dbReference type="InterPro" id="IPR036412">
    <property type="entry name" value="HAD-like_sf"/>
</dbReference>
<keyword evidence="2" id="KW-1185">Reference proteome</keyword>